<name>A0A1B2IDK4_9CAUD</name>
<dbReference type="RefSeq" id="YP_009278619.1">
    <property type="nucleotide sequence ID" value="NC_031010.1"/>
</dbReference>
<evidence type="ECO:0000313" key="1">
    <source>
        <dbReference type="EMBL" id="ANZ49367.1"/>
    </source>
</evidence>
<organism evidence="1 2">
    <name type="scientific">Erwinia phage vB_EamM_Kwan</name>
    <dbReference type="NCBI Taxonomy" id="1883374"/>
    <lineage>
        <taxon>Viruses</taxon>
        <taxon>Duplodnaviria</taxon>
        <taxon>Heunggongvirae</taxon>
        <taxon>Uroviricota</taxon>
        <taxon>Caudoviricetes</taxon>
        <taxon>Chimalliviridae</taxon>
        <taxon>Wellingtonvirus</taxon>
        <taxon>Wellingtonvirus wellington</taxon>
    </lineage>
</organism>
<reference evidence="1 2" key="1">
    <citation type="submission" date="2016-06" db="EMBL/GenBank/DDBJ databases">
        <authorList>
            <person name="Kjaerup R.B."/>
            <person name="Dalgaard T.S."/>
            <person name="Juul-Madsen H.R."/>
        </authorList>
    </citation>
    <scope>NUCLEOTIDE SEQUENCE [LARGE SCALE GENOMIC DNA]</scope>
</reference>
<dbReference type="GeneID" id="29061859"/>
<dbReference type="Proteomes" id="UP000202923">
    <property type="component" value="Genome"/>
</dbReference>
<dbReference type="KEGG" id="vg:29061859"/>
<protein>
    <submittedName>
        <fullName evidence="1">Uncharacterized protein</fullName>
    </submittedName>
</protein>
<evidence type="ECO:0000313" key="2">
    <source>
        <dbReference type="Proteomes" id="UP000202923"/>
    </source>
</evidence>
<dbReference type="EMBL" id="KX397369">
    <property type="protein sequence ID" value="ANZ49367.1"/>
    <property type="molecule type" value="Genomic_DNA"/>
</dbReference>
<sequence length="351" mass="40045">MKNRHFSNTRNGAPKIDALSSLQGLGYTALQAKNIRMWLPRQFGMGGLALPRANYEFWKAYEIVKDMQQYRKTNALSLQFAGYAKGRTVFQFTDNEFLEYRSPTLHSTVWSLEFVRHFGNGLWRSSTDAFEGGPRQLEYIGDNLRLKRGELATRIVEMEATQTVYDLNADGGYLPRNLERYTENARESIATLFTMAAVCHSNLTLKSGWNLNPERLCFTKYQHCDSHRLAFAIGKLCELYPQKEQSIRSHVIRIMQTPNHIQLMNDDFIPGVYHEGGKVLAVEQPSFILSPAGGFIPSALQGSLPAFFVNLPFAYGPSTTINKPMLFVPRELRDAHTEEEWLLGARLFFKL</sequence>
<proteinExistence type="predicted"/>
<dbReference type="OrthoDB" id="21100at10239"/>
<accession>A0A1B2IDK4</accession>
<gene>
    <name evidence="1" type="ORF">KWAN_14</name>
</gene>